<feature type="compositionally biased region" description="Low complexity" evidence="1">
    <location>
        <begin position="183"/>
        <end position="211"/>
    </location>
</feature>
<name>A0AAE3YTM7_9ACTN</name>
<dbReference type="AlphaFoldDB" id="A0AAE3YTM7"/>
<gene>
    <name evidence="3" type="ORF">J2S41_006442</name>
</gene>
<organism evidence="3 4">
    <name type="scientific">Catenuloplanes atrovinosus</name>
    <dbReference type="NCBI Taxonomy" id="137266"/>
    <lineage>
        <taxon>Bacteria</taxon>
        <taxon>Bacillati</taxon>
        <taxon>Actinomycetota</taxon>
        <taxon>Actinomycetes</taxon>
        <taxon>Micromonosporales</taxon>
        <taxon>Micromonosporaceae</taxon>
        <taxon>Catenuloplanes</taxon>
    </lineage>
</organism>
<feature type="transmembrane region" description="Helical" evidence="2">
    <location>
        <begin position="81"/>
        <end position="103"/>
    </location>
</feature>
<dbReference type="NCBIfam" id="TIGR03816">
    <property type="entry name" value="tadE_like_DECH"/>
    <property type="match status" value="1"/>
</dbReference>
<reference evidence="3" key="1">
    <citation type="submission" date="2023-07" db="EMBL/GenBank/DDBJ databases">
        <title>Sequencing the genomes of 1000 actinobacteria strains.</title>
        <authorList>
            <person name="Klenk H.-P."/>
        </authorList>
    </citation>
    <scope>NUCLEOTIDE SEQUENCE</scope>
    <source>
        <strain evidence="3">DSM 44707</strain>
    </source>
</reference>
<feature type="compositionally biased region" description="Pro residues" evidence="1">
    <location>
        <begin position="212"/>
        <end position="225"/>
    </location>
</feature>
<keyword evidence="2" id="KW-0472">Membrane</keyword>
<keyword evidence="4" id="KW-1185">Reference proteome</keyword>
<evidence type="ECO:0000256" key="1">
    <source>
        <dbReference type="SAM" id="MobiDB-lite"/>
    </source>
</evidence>
<evidence type="ECO:0000256" key="2">
    <source>
        <dbReference type="SAM" id="Phobius"/>
    </source>
</evidence>
<feature type="region of interest" description="Disordered" evidence="1">
    <location>
        <begin position="300"/>
        <end position="321"/>
    </location>
</feature>
<accession>A0AAE3YTM7</accession>
<dbReference type="Proteomes" id="UP001183643">
    <property type="component" value="Unassembled WGS sequence"/>
</dbReference>
<protein>
    <submittedName>
        <fullName evidence="3">Secretion/DNA translocation related TadE-like protein</fullName>
    </submittedName>
</protein>
<keyword evidence="2" id="KW-1133">Transmembrane helix</keyword>
<proteinExistence type="predicted"/>
<dbReference type="RefSeq" id="WP_310373614.1">
    <property type="nucleotide sequence ID" value="NZ_JAVDYB010000001.1"/>
</dbReference>
<evidence type="ECO:0000313" key="3">
    <source>
        <dbReference type="EMBL" id="MDR7279664.1"/>
    </source>
</evidence>
<feature type="compositionally biased region" description="Basic residues" evidence="1">
    <location>
        <begin position="236"/>
        <end position="273"/>
    </location>
</feature>
<feature type="region of interest" description="Disordered" evidence="1">
    <location>
        <begin position="183"/>
        <end position="286"/>
    </location>
</feature>
<keyword evidence="2" id="KW-0812">Transmembrane</keyword>
<dbReference type="InterPro" id="IPR021202">
    <property type="entry name" value="Rv3654c-like"/>
</dbReference>
<sequence>MNGVVARHSARLAVASDHDGASRPVGVPFRGGGSGLVGVPFRGGGSGLVGVPFHGGGSGLVRVPFHGGACRRVAAPDRGGASLLVAALGLLFVAAGMAGAAVIDSAAAHRRVHIAADLGALAGAPLAPRGEAIACARAAQLVEANGARLSACATDGLTLLVRVDLDVEPWPDLRLTTHAEARAGPATAPASPDDAPAGPATAPAGPDDAPAGRPPLLPARPPLPPARTTHPPAGHRSCRPGHRSCRPGHRSRRPGRRTRRPGRRTRRPGHRSCRPGPTRRSPVPARRICRWRFRRIERTTCPTPHDPRVHHRNRSSGVGGG</sequence>
<evidence type="ECO:0000313" key="4">
    <source>
        <dbReference type="Proteomes" id="UP001183643"/>
    </source>
</evidence>
<comment type="caution">
    <text evidence="3">The sequence shown here is derived from an EMBL/GenBank/DDBJ whole genome shotgun (WGS) entry which is preliminary data.</text>
</comment>
<dbReference type="EMBL" id="JAVDYB010000001">
    <property type="protein sequence ID" value="MDR7279664.1"/>
    <property type="molecule type" value="Genomic_DNA"/>
</dbReference>